<name>A0A8H5BIT3_9AGAR</name>
<organism evidence="2 3">
    <name type="scientific">Psilocybe cf. subviscida</name>
    <dbReference type="NCBI Taxonomy" id="2480587"/>
    <lineage>
        <taxon>Eukaryota</taxon>
        <taxon>Fungi</taxon>
        <taxon>Dikarya</taxon>
        <taxon>Basidiomycota</taxon>
        <taxon>Agaricomycotina</taxon>
        <taxon>Agaricomycetes</taxon>
        <taxon>Agaricomycetidae</taxon>
        <taxon>Agaricales</taxon>
        <taxon>Agaricineae</taxon>
        <taxon>Strophariaceae</taxon>
        <taxon>Psilocybe</taxon>
    </lineage>
</organism>
<evidence type="ECO:0000313" key="3">
    <source>
        <dbReference type="Proteomes" id="UP000567179"/>
    </source>
</evidence>
<feature type="chain" id="PRO_5034080442" evidence="1">
    <location>
        <begin position="21"/>
        <end position="165"/>
    </location>
</feature>
<dbReference type="EMBL" id="JAACJJ010000016">
    <property type="protein sequence ID" value="KAF5324184.1"/>
    <property type="molecule type" value="Genomic_DNA"/>
</dbReference>
<reference evidence="2 3" key="1">
    <citation type="journal article" date="2020" name="ISME J.">
        <title>Uncovering the hidden diversity of litter-decomposition mechanisms in mushroom-forming fungi.</title>
        <authorList>
            <person name="Floudas D."/>
            <person name="Bentzer J."/>
            <person name="Ahren D."/>
            <person name="Johansson T."/>
            <person name="Persson P."/>
            <person name="Tunlid A."/>
        </authorList>
    </citation>
    <scope>NUCLEOTIDE SEQUENCE [LARGE SCALE GENOMIC DNA]</scope>
    <source>
        <strain evidence="2 3">CBS 101986</strain>
    </source>
</reference>
<dbReference type="Proteomes" id="UP000567179">
    <property type="component" value="Unassembled WGS sequence"/>
</dbReference>
<proteinExistence type="predicted"/>
<dbReference type="AlphaFoldDB" id="A0A8H5BIT3"/>
<keyword evidence="3" id="KW-1185">Reference proteome</keyword>
<protein>
    <submittedName>
        <fullName evidence="2">Uncharacterized protein</fullName>
    </submittedName>
</protein>
<evidence type="ECO:0000256" key="1">
    <source>
        <dbReference type="SAM" id="SignalP"/>
    </source>
</evidence>
<comment type="caution">
    <text evidence="2">The sequence shown here is derived from an EMBL/GenBank/DDBJ whole genome shotgun (WGS) entry which is preliminary data.</text>
</comment>
<gene>
    <name evidence="2" type="ORF">D9619_011176</name>
</gene>
<evidence type="ECO:0000313" key="2">
    <source>
        <dbReference type="EMBL" id="KAF5324184.1"/>
    </source>
</evidence>
<feature type="signal peptide" evidence="1">
    <location>
        <begin position="1"/>
        <end position="20"/>
    </location>
</feature>
<keyword evidence="1" id="KW-0732">Signal</keyword>
<accession>A0A8H5BIT3</accession>
<sequence>MGLQTLVLIHTHILAFLAAASLESSSRTNSTVTFISSFAYTAITPFRPREQEVRDGVSRLIHSSRMAVKTSGRPIVLAYNTFLRHKDTNRILPLLLLSESNSPGTEENLFSLHDAVDGWRPCIGPLLLRSPRYRAGTLALMMSTRELNMFPGSLYPRSRRGAWTA</sequence>